<dbReference type="EMBL" id="CP034562">
    <property type="protein sequence ID" value="AZQ61903.1"/>
    <property type="molecule type" value="Genomic_DNA"/>
</dbReference>
<keyword evidence="3" id="KW-1185">Reference proteome</keyword>
<dbReference type="Pfam" id="PF08808">
    <property type="entry name" value="RES"/>
    <property type="match status" value="1"/>
</dbReference>
<name>A0A3Q9FPM3_9BACT</name>
<dbReference type="KEGG" id="fll:EI427_06515"/>
<proteinExistence type="predicted"/>
<evidence type="ECO:0000313" key="2">
    <source>
        <dbReference type="EMBL" id="AZQ61903.1"/>
    </source>
</evidence>
<protein>
    <submittedName>
        <fullName evidence="2">RES domain-containing protein</fullName>
    </submittedName>
</protein>
<dbReference type="OrthoDB" id="9789501at2"/>
<dbReference type="AlphaFoldDB" id="A0A3Q9FPM3"/>
<gene>
    <name evidence="2" type="ORF">EI427_06515</name>
</gene>
<feature type="domain" description="RES" evidence="1">
    <location>
        <begin position="15"/>
        <end position="145"/>
    </location>
</feature>
<evidence type="ECO:0000259" key="1">
    <source>
        <dbReference type="SMART" id="SM00953"/>
    </source>
</evidence>
<dbReference type="RefSeq" id="WP_126612883.1">
    <property type="nucleotide sequence ID" value="NZ_CP034562.1"/>
</dbReference>
<dbReference type="Proteomes" id="UP000267268">
    <property type="component" value="Chromosome 1"/>
</dbReference>
<organism evidence="2 3">
    <name type="scientific">Flammeovirga pectinis</name>
    <dbReference type="NCBI Taxonomy" id="2494373"/>
    <lineage>
        <taxon>Bacteria</taxon>
        <taxon>Pseudomonadati</taxon>
        <taxon>Bacteroidota</taxon>
        <taxon>Cytophagia</taxon>
        <taxon>Cytophagales</taxon>
        <taxon>Flammeovirgaceae</taxon>
        <taxon>Flammeovirga</taxon>
    </lineage>
</organism>
<dbReference type="SMART" id="SM00953">
    <property type="entry name" value="RES"/>
    <property type="match status" value="1"/>
</dbReference>
<accession>A0A3Q9FPM3</accession>
<evidence type="ECO:0000313" key="3">
    <source>
        <dbReference type="Proteomes" id="UP000267268"/>
    </source>
</evidence>
<sequence>MRVYRIEKKEFVSTTLEGIGSAKIGGRWNNKGVYMCYASQYRSLALLEVAVHLDINNELPTDRMIVEIEIPDELVVQKISKQQLDNFSDTWHFLPPSEDSKYFGSRLILQKEAVAYMVPSVIVQDEFNVLIDPNHTDIKKVKVIGYKAIDIDQRLI</sequence>
<reference evidence="2 3" key="1">
    <citation type="submission" date="2018-12" db="EMBL/GenBank/DDBJ databases">
        <title>Flammeovirga pectinis sp. nov., isolated from the gut of the Korean scallop, Patinopecten yessoensis.</title>
        <authorList>
            <person name="Bae J.-W."/>
            <person name="Jeong Y.-S."/>
            <person name="Kang W."/>
        </authorList>
    </citation>
    <scope>NUCLEOTIDE SEQUENCE [LARGE SCALE GENOMIC DNA]</scope>
    <source>
        <strain evidence="2 3">L12M1</strain>
    </source>
</reference>
<dbReference type="InterPro" id="IPR014914">
    <property type="entry name" value="RES_dom"/>
</dbReference>